<dbReference type="OrthoDB" id="327431at2"/>
<gene>
    <name evidence="2" type="ORF">EV213_10262</name>
</gene>
<evidence type="ECO:0000256" key="1">
    <source>
        <dbReference type="SAM" id="Phobius"/>
    </source>
</evidence>
<feature type="transmembrane region" description="Helical" evidence="1">
    <location>
        <begin position="21"/>
        <end position="42"/>
    </location>
</feature>
<reference evidence="2 3" key="1">
    <citation type="submission" date="2019-03" db="EMBL/GenBank/DDBJ databases">
        <title>Genomic Encyclopedia of Type Strains, Phase IV (KMG-IV): sequencing the most valuable type-strain genomes for metagenomic binning, comparative biology and taxonomic classification.</title>
        <authorList>
            <person name="Goeker M."/>
        </authorList>
    </citation>
    <scope>NUCLEOTIDE SEQUENCE [LARGE SCALE GENOMIC DNA]</scope>
    <source>
        <strain evidence="2 3">DSM 28697</strain>
    </source>
</reference>
<dbReference type="AlphaFoldDB" id="A0A4R6UFW3"/>
<comment type="caution">
    <text evidence="2">The sequence shown here is derived from an EMBL/GenBank/DDBJ whole genome shotgun (WGS) entry which is preliminary data.</text>
</comment>
<keyword evidence="1" id="KW-1133">Transmembrane helix</keyword>
<sequence>MFAGHFGIAAAAKAKAPMLPLWVLLVATQLIDIIFFLFYALGLEWMETTGYGGATIHAFYSHSLIVALLVSWIAVLIGSKKWGRGNGWVLGAVVFSHWLLDLLVHRPDLPLLPGNIGNMPLLGFGLWNMPVISLCVEALLLLGGWFLYTRYVWRDDSRSTRLKRVMKSTCMGIFFVCMLLMDTL</sequence>
<dbReference type="RefSeq" id="WP_133578933.1">
    <property type="nucleotide sequence ID" value="NZ_SNYJ01000002.1"/>
</dbReference>
<evidence type="ECO:0008006" key="4">
    <source>
        <dbReference type="Google" id="ProtNLM"/>
    </source>
</evidence>
<keyword evidence="1" id="KW-0472">Membrane</keyword>
<feature type="transmembrane region" description="Helical" evidence="1">
    <location>
        <begin position="124"/>
        <end position="153"/>
    </location>
</feature>
<protein>
    <recommendedName>
        <fullName evidence="4">LexA-binding, inner membrane-associated hydrolase</fullName>
    </recommendedName>
</protein>
<evidence type="ECO:0000313" key="2">
    <source>
        <dbReference type="EMBL" id="TDQ42034.1"/>
    </source>
</evidence>
<name>A0A4R6UFW3_9BACI</name>
<keyword evidence="3" id="KW-1185">Reference proteome</keyword>
<proteinExistence type="predicted"/>
<accession>A0A4R6UFW3</accession>
<dbReference type="EMBL" id="SNYJ01000002">
    <property type="protein sequence ID" value="TDQ42034.1"/>
    <property type="molecule type" value="Genomic_DNA"/>
</dbReference>
<organism evidence="2 3">
    <name type="scientific">Aureibacillus halotolerans</name>
    <dbReference type="NCBI Taxonomy" id="1508390"/>
    <lineage>
        <taxon>Bacteria</taxon>
        <taxon>Bacillati</taxon>
        <taxon>Bacillota</taxon>
        <taxon>Bacilli</taxon>
        <taxon>Bacillales</taxon>
        <taxon>Bacillaceae</taxon>
        <taxon>Aureibacillus</taxon>
    </lineage>
</organism>
<evidence type="ECO:0000313" key="3">
    <source>
        <dbReference type="Proteomes" id="UP000295632"/>
    </source>
</evidence>
<feature type="transmembrane region" description="Helical" evidence="1">
    <location>
        <begin position="87"/>
        <end position="104"/>
    </location>
</feature>
<feature type="transmembrane region" description="Helical" evidence="1">
    <location>
        <begin position="54"/>
        <end position="75"/>
    </location>
</feature>
<dbReference type="Proteomes" id="UP000295632">
    <property type="component" value="Unassembled WGS sequence"/>
</dbReference>
<keyword evidence="1" id="KW-0812">Transmembrane</keyword>